<accession>A0ABW4PKL4</accession>
<comment type="caution">
    <text evidence="2">The sequence shown here is derived from an EMBL/GenBank/DDBJ whole genome shotgun (WGS) entry which is preliminary data.</text>
</comment>
<sequence length="93" mass="10551">MPSPFRTLRAAAARLARRGPRPAGRRPDGERARAEARAARVWEELLEELPDEDLGEHPRDVLETHRAGGRPDREEAEYLEILRDAVDRMTGGR</sequence>
<evidence type="ECO:0000256" key="1">
    <source>
        <dbReference type="SAM" id="MobiDB-lite"/>
    </source>
</evidence>
<reference evidence="3" key="1">
    <citation type="journal article" date="2019" name="Int. J. Syst. Evol. Microbiol.">
        <title>The Global Catalogue of Microorganisms (GCM) 10K type strain sequencing project: providing services to taxonomists for standard genome sequencing and annotation.</title>
        <authorList>
            <consortium name="The Broad Institute Genomics Platform"/>
            <consortium name="The Broad Institute Genome Sequencing Center for Infectious Disease"/>
            <person name="Wu L."/>
            <person name="Ma J."/>
        </authorList>
    </citation>
    <scope>NUCLEOTIDE SEQUENCE [LARGE SCALE GENOMIC DNA]</scope>
    <source>
        <strain evidence="3">CGMCC 4.7455</strain>
    </source>
</reference>
<evidence type="ECO:0000313" key="2">
    <source>
        <dbReference type="EMBL" id="MFD1830358.1"/>
    </source>
</evidence>
<feature type="region of interest" description="Disordered" evidence="1">
    <location>
        <begin position="13"/>
        <end position="32"/>
    </location>
</feature>
<organism evidence="2 3">
    <name type="scientific">Streptomyces desertarenae</name>
    <dbReference type="NCBI Taxonomy" id="2666184"/>
    <lineage>
        <taxon>Bacteria</taxon>
        <taxon>Bacillati</taxon>
        <taxon>Actinomycetota</taxon>
        <taxon>Actinomycetes</taxon>
        <taxon>Kitasatosporales</taxon>
        <taxon>Streptomycetaceae</taxon>
        <taxon>Streptomyces</taxon>
    </lineage>
</organism>
<name>A0ABW4PKL4_9ACTN</name>
<evidence type="ECO:0000313" key="3">
    <source>
        <dbReference type="Proteomes" id="UP001597365"/>
    </source>
</evidence>
<dbReference type="EMBL" id="JBHUFU010000006">
    <property type="protein sequence ID" value="MFD1830358.1"/>
    <property type="molecule type" value="Genomic_DNA"/>
</dbReference>
<feature type="region of interest" description="Disordered" evidence="1">
    <location>
        <begin position="52"/>
        <end position="76"/>
    </location>
</feature>
<feature type="compositionally biased region" description="Basic residues" evidence="1">
    <location>
        <begin position="15"/>
        <end position="24"/>
    </location>
</feature>
<feature type="compositionally biased region" description="Basic and acidic residues" evidence="1">
    <location>
        <begin position="55"/>
        <end position="73"/>
    </location>
</feature>
<dbReference type="RefSeq" id="WP_380899314.1">
    <property type="nucleotide sequence ID" value="NZ_JBHUFU010000006.1"/>
</dbReference>
<gene>
    <name evidence="2" type="ORF">ACFSJS_11860</name>
</gene>
<protein>
    <submittedName>
        <fullName evidence="2">Uncharacterized protein</fullName>
    </submittedName>
</protein>
<keyword evidence="3" id="KW-1185">Reference proteome</keyword>
<proteinExistence type="predicted"/>
<dbReference type="Proteomes" id="UP001597365">
    <property type="component" value="Unassembled WGS sequence"/>
</dbReference>